<dbReference type="NCBIfam" id="TIGR01784">
    <property type="entry name" value="T_den_put_tspse"/>
    <property type="match status" value="1"/>
</dbReference>
<dbReference type="Proteomes" id="UP000605427">
    <property type="component" value="Unassembled WGS sequence"/>
</dbReference>
<evidence type="ECO:0000313" key="1">
    <source>
        <dbReference type="EMBL" id="GGH75651.1"/>
    </source>
</evidence>
<reference evidence="2" key="1">
    <citation type="journal article" date="2019" name="Int. J. Syst. Evol. Microbiol.">
        <title>The Global Catalogue of Microorganisms (GCM) 10K type strain sequencing project: providing services to taxonomists for standard genome sequencing and annotation.</title>
        <authorList>
            <consortium name="The Broad Institute Genomics Platform"/>
            <consortium name="The Broad Institute Genome Sequencing Center for Infectious Disease"/>
            <person name="Wu L."/>
            <person name="Ma J."/>
        </authorList>
    </citation>
    <scope>NUCLEOTIDE SEQUENCE [LARGE SCALE GENOMIC DNA]</scope>
    <source>
        <strain evidence="2">CCM 8702</strain>
    </source>
</reference>
<evidence type="ECO:0000313" key="2">
    <source>
        <dbReference type="Proteomes" id="UP000605427"/>
    </source>
</evidence>
<dbReference type="PANTHER" id="PTHR41317:SF1">
    <property type="entry name" value="PD-(D_E)XK NUCLEASE FAMILY TRANSPOSASE"/>
    <property type="match status" value="1"/>
</dbReference>
<protein>
    <submittedName>
        <fullName evidence="1">Uncharacterized protein</fullName>
    </submittedName>
</protein>
<comment type="caution">
    <text evidence="1">The sequence shown here is derived from an EMBL/GenBank/DDBJ whole genome shotgun (WGS) entry which is preliminary data.</text>
</comment>
<sequence length="117" mass="13712">MQLFNKYDIEKRTLFYWSRRYGAQLSEGDPYQTLKKCATIHILNYSALPNQQVHNVFHLREDRSAITLIDDLEIHFLELSKLSDTLPNDGGLENGLWFLNGIELEHWEALKKSLETC</sequence>
<dbReference type="InterPro" id="IPR010106">
    <property type="entry name" value="RpnA"/>
</dbReference>
<dbReference type="EMBL" id="BMDD01000002">
    <property type="protein sequence ID" value="GGH75651.1"/>
    <property type="molecule type" value="Genomic_DNA"/>
</dbReference>
<proteinExistence type="predicted"/>
<name>A0ABQ1ZTH8_9BACL</name>
<organism evidence="1 2">
    <name type="scientific">Saccharibacillus endophyticus</name>
    <dbReference type="NCBI Taxonomy" id="2060666"/>
    <lineage>
        <taxon>Bacteria</taxon>
        <taxon>Bacillati</taxon>
        <taxon>Bacillota</taxon>
        <taxon>Bacilli</taxon>
        <taxon>Bacillales</taxon>
        <taxon>Paenibacillaceae</taxon>
        <taxon>Saccharibacillus</taxon>
    </lineage>
</organism>
<dbReference type="Pfam" id="PF12784">
    <property type="entry name" value="PDDEXK_2"/>
    <property type="match status" value="1"/>
</dbReference>
<keyword evidence="2" id="KW-1185">Reference proteome</keyword>
<gene>
    <name evidence="1" type="ORF">GCM10007362_16910</name>
</gene>
<dbReference type="PANTHER" id="PTHR41317">
    <property type="entry name" value="PD-(D_E)XK NUCLEASE FAMILY TRANSPOSASE"/>
    <property type="match status" value="1"/>
</dbReference>
<accession>A0ABQ1ZTH8</accession>